<reference evidence="6 7" key="1">
    <citation type="submission" date="2017-10" db="EMBL/GenBank/DDBJ databases">
        <title>Bacillus sp. nov., a halophilic bacterium isolated from a Yangshapao Lake.</title>
        <authorList>
            <person name="Wang H."/>
        </authorList>
    </citation>
    <scope>NUCLEOTIDE SEQUENCE [LARGE SCALE GENOMIC DNA]</scope>
    <source>
        <strain evidence="6 7">YSP-3</strain>
    </source>
</reference>
<evidence type="ECO:0000256" key="2">
    <source>
        <dbReference type="ARBA" id="ARBA00023125"/>
    </source>
</evidence>
<evidence type="ECO:0000256" key="4">
    <source>
        <dbReference type="SAM" id="MobiDB-lite"/>
    </source>
</evidence>
<dbReference type="InterPro" id="IPR050313">
    <property type="entry name" value="Carb_Metab_HTH_regulators"/>
</dbReference>
<keyword evidence="7" id="KW-1185">Reference proteome</keyword>
<dbReference type="SMART" id="SM01134">
    <property type="entry name" value="DeoRC"/>
    <property type="match status" value="1"/>
</dbReference>
<evidence type="ECO:0000256" key="1">
    <source>
        <dbReference type="ARBA" id="ARBA00023015"/>
    </source>
</evidence>
<dbReference type="RefSeq" id="WP_110515830.1">
    <property type="nucleotide sequence ID" value="NZ_PDOF01000001.1"/>
</dbReference>
<evidence type="ECO:0000313" key="6">
    <source>
        <dbReference type="EMBL" id="PYZ97096.1"/>
    </source>
</evidence>
<dbReference type="Pfam" id="PF00455">
    <property type="entry name" value="DeoRC"/>
    <property type="match status" value="1"/>
</dbReference>
<dbReference type="Gene3D" id="1.10.10.10">
    <property type="entry name" value="Winged helix-like DNA-binding domain superfamily/Winged helix DNA-binding domain"/>
    <property type="match status" value="1"/>
</dbReference>
<proteinExistence type="predicted"/>
<dbReference type="Proteomes" id="UP000248066">
    <property type="component" value="Unassembled WGS sequence"/>
</dbReference>
<dbReference type="PRINTS" id="PR00037">
    <property type="entry name" value="HTHLACR"/>
</dbReference>
<feature type="region of interest" description="Disordered" evidence="4">
    <location>
        <begin position="52"/>
        <end position="77"/>
    </location>
</feature>
<evidence type="ECO:0000256" key="3">
    <source>
        <dbReference type="ARBA" id="ARBA00023163"/>
    </source>
</evidence>
<dbReference type="SUPFAM" id="SSF46785">
    <property type="entry name" value="Winged helix' DNA-binding domain"/>
    <property type="match status" value="1"/>
</dbReference>
<dbReference type="PANTHER" id="PTHR30363">
    <property type="entry name" value="HTH-TYPE TRANSCRIPTIONAL REGULATOR SRLR-RELATED"/>
    <property type="match status" value="1"/>
</dbReference>
<dbReference type="InterPro" id="IPR036390">
    <property type="entry name" value="WH_DNA-bd_sf"/>
</dbReference>
<dbReference type="InterPro" id="IPR036388">
    <property type="entry name" value="WH-like_DNA-bd_sf"/>
</dbReference>
<dbReference type="GO" id="GO:0003700">
    <property type="term" value="F:DNA-binding transcription factor activity"/>
    <property type="evidence" value="ECO:0007669"/>
    <property type="project" value="InterPro"/>
</dbReference>
<dbReference type="InterPro" id="IPR014036">
    <property type="entry name" value="DeoR-like_C"/>
</dbReference>
<dbReference type="OrthoDB" id="9797223at2"/>
<dbReference type="PROSITE" id="PS00894">
    <property type="entry name" value="HTH_DEOR_1"/>
    <property type="match status" value="1"/>
</dbReference>
<feature type="domain" description="HTH deoR-type" evidence="5">
    <location>
        <begin position="3"/>
        <end position="58"/>
    </location>
</feature>
<accession>A0A2W0H8N0</accession>
<feature type="compositionally biased region" description="Basic and acidic residues" evidence="4">
    <location>
        <begin position="61"/>
        <end position="77"/>
    </location>
</feature>
<gene>
    <name evidence="6" type="ORF">CR205_00365</name>
</gene>
<dbReference type="PROSITE" id="PS51000">
    <property type="entry name" value="HTH_DEOR_2"/>
    <property type="match status" value="1"/>
</dbReference>
<protein>
    <submittedName>
        <fullName evidence="6">DeoR family transcriptional regulator</fullName>
    </submittedName>
</protein>
<dbReference type="InterPro" id="IPR001034">
    <property type="entry name" value="DeoR_HTH"/>
</dbReference>
<comment type="caution">
    <text evidence="6">The sequence shown here is derived from an EMBL/GenBank/DDBJ whole genome shotgun (WGS) entry which is preliminary data.</text>
</comment>
<dbReference type="Gene3D" id="3.40.50.1360">
    <property type="match status" value="1"/>
</dbReference>
<dbReference type="AlphaFoldDB" id="A0A2W0H8N0"/>
<keyword evidence="3" id="KW-0804">Transcription</keyword>
<dbReference type="InterPro" id="IPR037171">
    <property type="entry name" value="NagB/RpiA_transferase-like"/>
</dbReference>
<name>A0A2W0H8N0_9BACI</name>
<dbReference type="PANTHER" id="PTHR30363:SF56">
    <property type="entry name" value="TRANSCRIPTIONAL REGULATOR, DEOR FAMILY"/>
    <property type="match status" value="1"/>
</dbReference>
<organism evidence="6 7">
    <name type="scientific">Alteribacter lacisalsi</name>
    <dbReference type="NCBI Taxonomy" id="2045244"/>
    <lineage>
        <taxon>Bacteria</taxon>
        <taxon>Bacillati</taxon>
        <taxon>Bacillota</taxon>
        <taxon>Bacilli</taxon>
        <taxon>Bacillales</taxon>
        <taxon>Bacillaceae</taxon>
        <taxon>Alteribacter</taxon>
    </lineage>
</organism>
<evidence type="ECO:0000259" key="5">
    <source>
        <dbReference type="PROSITE" id="PS51000"/>
    </source>
</evidence>
<dbReference type="GO" id="GO:0003677">
    <property type="term" value="F:DNA binding"/>
    <property type="evidence" value="ECO:0007669"/>
    <property type="project" value="UniProtKB-KW"/>
</dbReference>
<dbReference type="Pfam" id="PF08220">
    <property type="entry name" value="HTH_DeoR"/>
    <property type="match status" value="1"/>
</dbReference>
<keyword evidence="1" id="KW-0805">Transcription regulation</keyword>
<sequence length="252" mass="27100">MLTFERHEKILALLNQSKTVKLTELTEATGASESTIRRDLTDLEQQRKLKRVHGGASVLTGRREEPSLQEKSLKDQDEKSALGRAAADLINDNETVFIDAGSTTAAIIPFIQDRNITVVTNGLNIISALAGTGVKTYVLGGQVKGGTYAFVGAGALNSIQAYQFDKAFLGMNGVDPVFGYSTPDPEEAMIKRQALAHSGEGYVLADHTKLGDTAFSKVAGLREAVLITSDKSSESIIEDIEKQTNVQVVKTT</sequence>
<dbReference type="SMART" id="SM00420">
    <property type="entry name" value="HTH_DEOR"/>
    <property type="match status" value="1"/>
</dbReference>
<keyword evidence="2" id="KW-0238">DNA-binding</keyword>
<evidence type="ECO:0000313" key="7">
    <source>
        <dbReference type="Proteomes" id="UP000248066"/>
    </source>
</evidence>
<dbReference type="EMBL" id="PDOF01000001">
    <property type="protein sequence ID" value="PYZ97096.1"/>
    <property type="molecule type" value="Genomic_DNA"/>
</dbReference>
<dbReference type="InterPro" id="IPR018356">
    <property type="entry name" value="Tscrpt_reg_HTH_DeoR_CS"/>
</dbReference>
<dbReference type="SUPFAM" id="SSF100950">
    <property type="entry name" value="NagB/RpiA/CoA transferase-like"/>
    <property type="match status" value="1"/>
</dbReference>